<evidence type="ECO:0000259" key="1">
    <source>
        <dbReference type="Pfam" id="PF00542"/>
    </source>
</evidence>
<keyword evidence="2" id="KW-0689">Ribosomal protein</keyword>
<dbReference type="InterPro" id="IPR014719">
    <property type="entry name" value="Ribosomal_bL12_C/ClpS-like"/>
</dbReference>
<dbReference type="Gene3D" id="3.30.1390.10">
    <property type="match status" value="1"/>
</dbReference>
<dbReference type="AlphaFoldDB" id="A0A941EQM4"/>
<keyword evidence="3" id="KW-1185">Reference proteome</keyword>
<proteinExistence type="predicted"/>
<dbReference type="SUPFAM" id="SSF54736">
    <property type="entry name" value="ClpS-like"/>
    <property type="match status" value="1"/>
</dbReference>
<dbReference type="Pfam" id="PF00542">
    <property type="entry name" value="Ribosomal_L12"/>
    <property type="match status" value="1"/>
</dbReference>
<evidence type="ECO:0000313" key="3">
    <source>
        <dbReference type="Proteomes" id="UP000675781"/>
    </source>
</evidence>
<dbReference type="EMBL" id="JAGSOG010000068">
    <property type="protein sequence ID" value="MBR7834723.1"/>
    <property type="molecule type" value="Genomic_DNA"/>
</dbReference>
<sequence length="104" mass="11150">MDLETAQRIERLEYVVGMLCRQLGLNPDVLLSGQATLSRISDAVPPGYTAPAAKPTGGPAGAPNLPPEFYEYLRQGRKIQAIKVYREATGVGLKAAKDFVDGCS</sequence>
<organism evidence="2 3">
    <name type="scientific">Actinospica durhamensis</name>
    <dbReference type="NCBI Taxonomy" id="1508375"/>
    <lineage>
        <taxon>Bacteria</taxon>
        <taxon>Bacillati</taxon>
        <taxon>Actinomycetota</taxon>
        <taxon>Actinomycetes</taxon>
        <taxon>Catenulisporales</taxon>
        <taxon>Actinospicaceae</taxon>
        <taxon>Actinospica</taxon>
    </lineage>
</organism>
<dbReference type="RefSeq" id="WP_212529242.1">
    <property type="nucleotide sequence ID" value="NZ_JAGSOG010000068.1"/>
</dbReference>
<dbReference type="InterPro" id="IPR013823">
    <property type="entry name" value="Ribosomal_bL12_C"/>
</dbReference>
<gene>
    <name evidence="2" type="ORF">KDL01_15720</name>
</gene>
<dbReference type="GO" id="GO:0003735">
    <property type="term" value="F:structural constituent of ribosome"/>
    <property type="evidence" value="ECO:0007669"/>
    <property type="project" value="InterPro"/>
</dbReference>
<comment type="caution">
    <text evidence="2">The sequence shown here is derived from an EMBL/GenBank/DDBJ whole genome shotgun (WGS) entry which is preliminary data.</text>
</comment>
<evidence type="ECO:0000313" key="2">
    <source>
        <dbReference type="EMBL" id="MBR7834723.1"/>
    </source>
</evidence>
<feature type="domain" description="Large ribosomal subunit protein bL12 C-terminal" evidence="1">
    <location>
        <begin position="77"/>
        <end position="102"/>
    </location>
</feature>
<dbReference type="GO" id="GO:0006412">
    <property type="term" value="P:translation"/>
    <property type="evidence" value="ECO:0007669"/>
    <property type="project" value="InterPro"/>
</dbReference>
<reference evidence="2" key="1">
    <citation type="submission" date="2021-04" db="EMBL/GenBank/DDBJ databases">
        <title>Genome based classification of Actinospica acidithermotolerans sp. nov., an actinobacterium isolated from an Indonesian hot spring.</title>
        <authorList>
            <person name="Kusuma A.B."/>
            <person name="Putra K.E."/>
            <person name="Nafisah S."/>
            <person name="Loh J."/>
            <person name="Nouioui I."/>
            <person name="Goodfellow M."/>
        </authorList>
    </citation>
    <scope>NUCLEOTIDE SEQUENCE</scope>
    <source>
        <strain evidence="2">CSCA 57</strain>
    </source>
</reference>
<keyword evidence="2" id="KW-0687">Ribonucleoprotein</keyword>
<dbReference type="GO" id="GO:0005840">
    <property type="term" value="C:ribosome"/>
    <property type="evidence" value="ECO:0007669"/>
    <property type="project" value="UniProtKB-KW"/>
</dbReference>
<dbReference type="Proteomes" id="UP000675781">
    <property type="component" value="Unassembled WGS sequence"/>
</dbReference>
<protein>
    <submittedName>
        <fullName evidence="2">Ribosomal protein L7/L12</fullName>
    </submittedName>
</protein>
<name>A0A941EQM4_9ACTN</name>
<accession>A0A941EQM4</accession>